<feature type="transmembrane region" description="Helical" evidence="4">
    <location>
        <begin position="284"/>
        <end position="309"/>
    </location>
</feature>
<keyword evidence="7" id="KW-1185">Reference proteome</keyword>
<proteinExistence type="inferred from homology"/>
<feature type="transmembrane region" description="Helical" evidence="4">
    <location>
        <begin position="6"/>
        <end position="22"/>
    </location>
</feature>
<feature type="domain" description="Glycosyltransferase 2-like" evidence="5">
    <location>
        <begin position="39"/>
        <end position="194"/>
    </location>
</feature>
<comment type="caution">
    <text evidence="6">The sequence shown here is derived from an EMBL/GenBank/DDBJ whole genome shotgun (WGS) entry which is preliminary data.</text>
</comment>
<keyword evidence="2" id="KW-0328">Glycosyltransferase</keyword>
<keyword evidence="3 6" id="KW-0808">Transferase</keyword>
<reference evidence="6 7" key="1">
    <citation type="submission" date="2019-08" db="EMBL/GenBank/DDBJ databases">
        <title>Genome of Luteibaculum oceani JCM 18817.</title>
        <authorList>
            <person name="Bowman J.P."/>
        </authorList>
    </citation>
    <scope>NUCLEOTIDE SEQUENCE [LARGE SCALE GENOMIC DNA]</scope>
    <source>
        <strain evidence="6 7">JCM 18817</strain>
    </source>
</reference>
<dbReference type="Pfam" id="PF00535">
    <property type="entry name" value="Glycos_transf_2"/>
    <property type="match status" value="1"/>
</dbReference>
<dbReference type="InterPro" id="IPR001173">
    <property type="entry name" value="Glyco_trans_2-like"/>
</dbReference>
<protein>
    <submittedName>
        <fullName evidence="6">Glycosyltransferase</fullName>
    </submittedName>
</protein>
<organism evidence="6 7">
    <name type="scientific">Luteibaculum oceani</name>
    <dbReference type="NCBI Taxonomy" id="1294296"/>
    <lineage>
        <taxon>Bacteria</taxon>
        <taxon>Pseudomonadati</taxon>
        <taxon>Bacteroidota</taxon>
        <taxon>Flavobacteriia</taxon>
        <taxon>Flavobacteriales</taxon>
        <taxon>Luteibaculaceae</taxon>
        <taxon>Luteibaculum</taxon>
    </lineage>
</organism>
<dbReference type="RefSeq" id="WP_147014320.1">
    <property type="nucleotide sequence ID" value="NZ_VORB01000005.1"/>
</dbReference>
<sequence length="349" mass="40253">MIPLTLVFLGTVFYILWLINISEKDSNAPAVYTGIPVPTIIVAVHNQEKELEDFINSLSAFVDTDVKAIFVFNGCTDNSEEIIRRLIGQNKYISGQFISIPEPDKKKAIEAAVDHCGTPWFWLLDCDVRFYPTQRLYECLERVPTADLIIPSLGLKTKNTALWLRPFLNFEWRLLQRITLNVKSRDKAVMCNGAHLLVSTSAFLEVKPYQNNYQFKTGDDIFLLDAFQKDGRSIVTLKDQSWCYTRGVKNYSEFLKQRIRWASKNFEFKQSHFRMAKVVVGIRMIIPFLALSQFLWFCPSGFLFCLLFIAVTESRVRSSHFLLDVFCSFAMPVLYLPVVIGATFKRFKI</sequence>
<evidence type="ECO:0000259" key="5">
    <source>
        <dbReference type="Pfam" id="PF00535"/>
    </source>
</evidence>
<dbReference type="GO" id="GO:0016757">
    <property type="term" value="F:glycosyltransferase activity"/>
    <property type="evidence" value="ECO:0007669"/>
    <property type="project" value="UniProtKB-KW"/>
</dbReference>
<dbReference type="InterPro" id="IPR029044">
    <property type="entry name" value="Nucleotide-diphossugar_trans"/>
</dbReference>
<evidence type="ECO:0000256" key="4">
    <source>
        <dbReference type="SAM" id="Phobius"/>
    </source>
</evidence>
<dbReference type="AlphaFoldDB" id="A0A5C6UZY7"/>
<dbReference type="Proteomes" id="UP000321168">
    <property type="component" value="Unassembled WGS sequence"/>
</dbReference>
<dbReference type="Gene3D" id="3.90.550.10">
    <property type="entry name" value="Spore Coat Polysaccharide Biosynthesis Protein SpsA, Chain A"/>
    <property type="match status" value="1"/>
</dbReference>
<evidence type="ECO:0000313" key="7">
    <source>
        <dbReference type="Proteomes" id="UP000321168"/>
    </source>
</evidence>
<dbReference type="EMBL" id="VORB01000005">
    <property type="protein sequence ID" value="TXC78797.1"/>
    <property type="molecule type" value="Genomic_DNA"/>
</dbReference>
<name>A0A5C6UZY7_9FLAO</name>
<comment type="similarity">
    <text evidence="1">Belongs to the glycosyltransferase 2 family.</text>
</comment>
<feature type="transmembrane region" description="Helical" evidence="4">
    <location>
        <begin position="321"/>
        <end position="344"/>
    </location>
</feature>
<gene>
    <name evidence="6" type="ORF">FRX97_06175</name>
</gene>
<dbReference type="OrthoDB" id="9805625at2"/>
<dbReference type="SUPFAM" id="SSF53448">
    <property type="entry name" value="Nucleotide-diphospho-sugar transferases"/>
    <property type="match status" value="1"/>
</dbReference>
<evidence type="ECO:0000256" key="2">
    <source>
        <dbReference type="ARBA" id="ARBA00022676"/>
    </source>
</evidence>
<accession>A0A5C6UZY7</accession>
<dbReference type="PANTHER" id="PTHR43630:SF1">
    <property type="entry name" value="POLY-BETA-1,6-N-ACETYL-D-GLUCOSAMINE SYNTHASE"/>
    <property type="match status" value="1"/>
</dbReference>
<dbReference type="PANTHER" id="PTHR43630">
    <property type="entry name" value="POLY-BETA-1,6-N-ACETYL-D-GLUCOSAMINE SYNTHASE"/>
    <property type="match status" value="1"/>
</dbReference>
<evidence type="ECO:0000313" key="6">
    <source>
        <dbReference type="EMBL" id="TXC78797.1"/>
    </source>
</evidence>
<evidence type="ECO:0000256" key="3">
    <source>
        <dbReference type="ARBA" id="ARBA00022679"/>
    </source>
</evidence>
<evidence type="ECO:0000256" key="1">
    <source>
        <dbReference type="ARBA" id="ARBA00006739"/>
    </source>
</evidence>
<keyword evidence="4" id="KW-0472">Membrane</keyword>
<keyword evidence="4" id="KW-0812">Transmembrane</keyword>
<keyword evidence="4" id="KW-1133">Transmembrane helix</keyword>